<comment type="subcellular location">
    <subcellularLocation>
        <location evidence="1">Membrane</location>
        <topology evidence="1">Multi-pass membrane protein</topology>
    </subcellularLocation>
</comment>
<name>A0A4V0P1J4_9ARCH</name>
<dbReference type="Pfam" id="PF16916">
    <property type="entry name" value="ZT_dimer"/>
    <property type="match status" value="1"/>
</dbReference>
<evidence type="ECO:0000313" key="10">
    <source>
        <dbReference type="Proteomes" id="UP000509448"/>
    </source>
</evidence>
<dbReference type="KEGG" id="ccai:NAS2_0541"/>
<evidence type="ECO:0000313" key="9">
    <source>
        <dbReference type="EMBL" id="BBE41930.1"/>
    </source>
</evidence>
<dbReference type="InterPro" id="IPR027470">
    <property type="entry name" value="Cation_efflux_CTD"/>
</dbReference>
<dbReference type="PANTHER" id="PTHR13414">
    <property type="entry name" value="HUEL-CATION TRANSPORTER"/>
    <property type="match status" value="1"/>
</dbReference>
<dbReference type="InterPro" id="IPR027469">
    <property type="entry name" value="Cation_efflux_TMD_sf"/>
</dbReference>
<sequence length="309" mass="33327">MSEGTRRAVRTALASNLALLLLKLSVAVVTGSSVMFAESLHSLMDSINQLFLALGMRLSSGGRSHAFPFGRGREQFFWSFVVAMGTATLSSAFSILEGVEKLIYGEELRDLWIALIVVVVGLILEGTALRVSFGSFERARRSEGFRSRLAYVRSTRNTTLLAALFEDVASVSGLLVALAALLMVELTGDVVYDAVGSIAVGVILATFGLLLAREARSLLIGEGLSRAELERVIEVVASHPAVARVMDVSGTFLGVDSAILGVEVNFRDGMTTDEIESAVNEIESMIRRVFPQAKYVYVEAEEPSARRVS</sequence>
<accession>A0A4V0P1J4</accession>
<dbReference type="GO" id="GO:0006829">
    <property type="term" value="P:zinc ion transport"/>
    <property type="evidence" value="ECO:0007669"/>
    <property type="project" value="InterPro"/>
</dbReference>
<dbReference type="GeneID" id="55584359"/>
<keyword evidence="10" id="KW-1185">Reference proteome</keyword>
<evidence type="ECO:0000256" key="6">
    <source>
        <dbReference type="SAM" id="Phobius"/>
    </source>
</evidence>
<gene>
    <name evidence="9" type="ORF">NAS2_0541</name>
</gene>
<evidence type="ECO:0000256" key="1">
    <source>
        <dbReference type="ARBA" id="ARBA00004141"/>
    </source>
</evidence>
<keyword evidence="4 6" id="KW-1133">Transmembrane helix</keyword>
<evidence type="ECO:0000256" key="3">
    <source>
        <dbReference type="ARBA" id="ARBA00022692"/>
    </source>
</evidence>
<evidence type="ECO:0000256" key="4">
    <source>
        <dbReference type="ARBA" id="ARBA00022989"/>
    </source>
</evidence>
<dbReference type="GO" id="GO:0008324">
    <property type="term" value="F:monoatomic cation transmembrane transporter activity"/>
    <property type="evidence" value="ECO:0007669"/>
    <property type="project" value="InterPro"/>
</dbReference>
<reference evidence="9 10" key="1">
    <citation type="journal article" date="2019" name="ISME J.">
        <title>Isolation and characterization of a thermophilic sulfur- and iron-reducing thaumarchaeote from a terrestrial acidic hot spring.</title>
        <authorList>
            <person name="Kato S."/>
            <person name="Itoh T."/>
            <person name="Yuki M."/>
            <person name="Nagamori M."/>
            <person name="Ohnishi M."/>
            <person name="Uematsu K."/>
            <person name="Suzuki K."/>
            <person name="Takashina T."/>
            <person name="Ohkuma M."/>
        </authorList>
    </citation>
    <scope>NUCLEOTIDE SEQUENCE [LARGE SCALE GENOMIC DNA]</scope>
    <source>
        <strain evidence="9 10">NAS-02</strain>
    </source>
</reference>
<feature type="transmembrane region" description="Helical" evidence="6">
    <location>
        <begin position="111"/>
        <end position="136"/>
    </location>
</feature>
<dbReference type="InterPro" id="IPR002524">
    <property type="entry name" value="Cation_efflux"/>
</dbReference>
<evidence type="ECO:0000256" key="2">
    <source>
        <dbReference type="ARBA" id="ARBA00022448"/>
    </source>
</evidence>
<organism evidence="9 10">
    <name type="scientific">Conexivisphaera calida</name>
    <dbReference type="NCBI Taxonomy" id="1874277"/>
    <lineage>
        <taxon>Archaea</taxon>
        <taxon>Nitrososphaerota</taxon>
        <taxon>Conexivisphaeria</taxon>
        <taxon>Conexivisphaerales</taxon>
        <taxon>Conexivisphaeraceae</taxon>
        <taxon>Conexivisphaera</taxon>
    </lineage>
</organism>
<dbReference type="InterPro" id="IPR040177">
    <property type="entry name" value="SLC30A9"/>
</dbReference>
<dbReference type="InterPro" id="IPR036837">
    <property type="entry name" value="Cation_efflux_CTD_sf"/>
</dbReference>
<dbReference type="SUPFAM" id="SSF161111">
    <property type="entry name" value="Cation efflux protein transmembrane domain-like"/>
    <property type="match status" value="1"/>
</dbReference>
<dbReference type="NCBIfam" id="TIGR01297">
    <property type="entry name" value="CDF"/>
    <property type="match status" value="1"/>
</dbReference>
<feature type="transmembrane region" description="Helical" evidence="6">
    <location>
        <begin position="76"/>
        <end position="96"/>
    </location>
</feature>
<evidence type="ECO:0000259" key="8">
    <source>
        <dbReference type="Pfam" id="PF16916"/>
    </source>
</evidence>
<keyword evidence="3 6" id="KW-0812">Transmembrane</keyword>
<protein>
    <submittedName>
        <fullName evidence="9">Cation transport protein</fullName>
    </submittedName>
</protein>
<feature type="domain" description="Cation efflux protein transmembrane" evidence="7">
    <location>
        <begin position="11"/>
        <end position="220"/>
    </location>
</feature>
<evidence type="ECO:0000259" key="7">
    <source>
        <dbReference type="Pfam" id="PF01545"/>
    </source>
</evidence>
<dbReference type="InterPro" id="IPR058533">
    <property type="entry name" value="Cation_efflux_TM"/>
</dbReference>
<dbReference type="RefSeq" id="WP_174448219.1">
    <property type="nucleotide sequence ID" value="NZ_AP018732.1"/>
</dbReference>
<dbReference type="PANTHER" id="PTHR13414:SF9">
    <property type="entry name" value="PROTON-COUPLED ZINC ANTIPORTER SLC30A9, MITOCHONDRIAL"/>
    <property type="match status" value="1"/>
</dbReference>
<dbReference type="GO" id="GO:0016020">
    <property type="term" value="C:membrane"/>
    <property type="evidence" value="ECO:0007669"/>
    <property type="project" value="UniProtKB-SubCell"/>
</dbReference>
<dbReference type="Pfam" id="PF01545">
    <property type="entry name" value="Cation_efflux"/>
    <property type="match status" value="1"/>
</dbReference>
<keyword evidence="5 6" id="KW-0472">Membrane</keyword>
<keyword evidence="2" id="KW-0813">Transport</keyword>
<dbReference type="SUPFAM" id="SSF160240">
    <property type="entry name" value="Cation efflux protein cytoplasmic domain-like"/>
    <property type="match status" value="1"/>
</dbReference>
<feature type="transmembrane region" description="Helical" evidence="6">
    <location>
        <begin position="157"/>
        <end position="184"/>
    </location>
</feature>
<evidence type="ECO:0000256" key="5">
    <source>
        <dbReference type="ARBA" id="ARBA00023136"/>
    </source>
</evidence>
<feature type="domain" description="Cation efflux protein cytoplasmic" evidence="8">
    <location>
        <begin position="225"/>
        <end position="301"/>
    </location>
</feature>
<proteinExistence type="predicted"/>
<feature type="transmembrane region" description="Helical" evidence="6">
    <location>
        <begin position="190"/>
        <end position="212"/>
    </location>
</feature>
<dbReference type="AlphaFoldDB" id="A0A4V0P1J4"/>
<dbReference type="OrthoDB" id="290964at2157"/>
<dbReference type="EMBL" id="AP018732">
    <property type="protein sequence ID" value="BBE41930.1"/>
    <property type="molecule type" value="Genomic_DNA"/>
</dbReference>
<dbReference type="Gene3D" id="1.20.1510.10">
    <property type="entry name" value="Cation efflux protein transmembrane domain"/>
    <property type="match status" value="1"/>
</dbReference>
<dbReference type="Proteomes" id="UP000509448">
    <property type="component" value="Chromosome"/>
</dbReference>